<evidence type="ECO:0000256" key="1">
    <source>
        <dbReference type="SAM" id="MobiDB-lite"/>
    </source>
</evidence>
<protein>
    <submittedName>
        <fullName evidence="2">Uncharacterized protein</fullName>
    </submittedName>
</protein>
<gene>
    <name evidence="2" type="ORF">Scep_024581</name>
</gene>
<proteinExistence type="predicted"/>
<accession>A0AAP0EWT4</accession>
<name>A0AAP0EWT4_9MAGN</name>
<organism evidence="2 3">
    <name type="scientific">Stephania cephalantha</name>
    <dbReference type="NCBI Taxonomy" id="152367"/>
    <lineage>
        <taxon>Eukaryota</taxon>
        <taxon>Viridiplantae</taxon>
        <taxon>Streptophyta</taxon>
        <taxon>Embryophyta</taxon>
        <taxon>Tracheophyta</taxon>
        <taxon>Spermatophyta</taxon>
        <taxon>Magnoliopsida</taxon>
        <taxon>Ranunculales</taxon>
        <taxon>Menispermaceae</taxon>
        <taxon>Menispermoideae</taxon>
        <taxon>Cissampelideae</taxon>
        <taxon>Stephania</taxon>
    </lineage>
</organism>
<dbReference type="AlphaFoldDB" id="A0AAP0EWT4"/>
<sequence>MKLSLSLLVMRYTRSKHKNDEPIVASPALPPAAHRRRQNCRPSRRAAADLQAVSPRCVASPRSRAIAADPTRCRVGVAACSPALLPEPSCVCWPSSCYRSLPARSAAAQRRCCRHTRSQPLPGAIVAAAVRSVAAVAVRGLDAAACRDLAASLHCRPAAACLQQLASTATATARRPDLPLRCRPWRNRRRPLPLSSSISFFHSFSSRSLFFSF</sequence>
<reference evidence="2 3" key="1">
    <citation type="submission" date="2024-01" db="EMBL/GenBank/DDBJ databases">
        <title>Genome assemblies of Stephania.</title>
        <authorList>
            <person name="Yang L."/>
        </authorList>
    </citation>
    <scope>NUCLEOTIDE SEQUENCE [LARGE SCALE GENOMIC DNA]</scope>
    <source>
        <strain evidence="2">JXDWG</strain>
        <tissue evidence="2">Leaf</tissue>
    </source>
</reference>
<evidence type="ECO:0000313" key="2">
    <source>
        <dbReference type="EMBL" id="KAK9101151.1"/>
    </source>
</evidence>
<dbReference type="EMBL" id="JBBNAG010000010">
    <property type="protein sequence ID" value="KAK9101151.1"/>
    <property type="molecule type" value="Genomic_DNA"/>
</dbReference>
<keyword evidence="3" id="KW-1185">Reference proteome</keyword>
<feature type="region of interest" description="Disordered" evidence="1">
    <location>
        <begin position="21"/>
        <end position="45"/>
    </location>
</feature>
<feature type="compositionally biased region" description="Basic residues" evidence="1">
    <location>
        <begin position="33"/>
        <end position="44"/>
    </location>
</feature>
<evidence type="ECO:0000313" key="3">
    <source>
        <dbReference type="Proteomes" id="UP001419268"/>
    </source>
</evidence>
<dbReference type="Proteomes" id="UP001419268">
    <property type="component" value="Unassembled WGS sequence"/>
</dbReference>
<comment type="caution">
    <text evidence="2">The sequence shown here is derived from an EMBL/GenBank/DDBJ whole genome shotgun (WGS) entry which is preliminary data.</text>
</comment>